<evidence type="ECO:0000259" key="3">
    <source>
        <dbReference type="PROSITE" id="PS51677"/>
    </source>
</evidence>
<dbReference type="SUPFAM" id="SSF88713">
    <property type="entry name" value="Glycoside hydrolase/deacetylase"/>
    <property type="match status" value="1"/>
</dbReference>
<gene>
    <name evidence="4" type="ORF">NOX80_05545</name>
</gene>
<evidence type="ECO:0000256" key="2">
    <source>
        <dbReference type="ARBA" id="ARBA00022801"/>
    </source>
</evidence>
<dbReference type="PANTHER" id="PTHR10587:SF133">
    <property type="entry name" value="CHITIN DEACETYLASE 1-RELATED"/>
    <property type="match status" value="1"/>
</dbReference>
<evidence type="ECO:0000256" key="1">
    <source>
        <dbReference type="ARBA" id="ARBA00022723"/>
    </source>
</evidence>
<dbReference type="PROSITE" id="PS51677">
    <property type="entry name" value="NODB"/>
    <property type="match status" value="1"/>
</dbReference>
<dbReference type="EMBL" id="CP101751">
    <property type="protein sequence ID" value="UUC46662.1"/>
    <property type="molecule type" value="Genomic_DNA"/>
</dbReference>
<feature type="domain" description="NodB homology" evidence="3">
    <location>
        <begin position="27"/>
        <end position="210"/>
    </location>
</feature>
<dbReference type="RefSeq" id="WP_256552323.1">
    <property type="nucleotide sequence ID" value="NZ_CP101751.1"/>
</dbReference>
<dbReference type="CDD" id="cd10917">
    <property type="entry name" value="CE4_NodB_like_6s_7s"/>
    <property type="match status" value="1"/>
</dbReference>
<dbReference type="Gene3D" id="3.20.20.370">
    <property type="entry name" value="Glycoside hydrolase/deacetylase"/>
    <property type="match status" value="1"/>
</dbReference>
<dbReference type="Pfam" id="PF01522">
    <property type="entry name" value="Polysacc_deac_1"/>
    <property type="match status" value="1"/>
</dbReference>
<dbReference type="InterPro" id="IPR011330">
    <property type="entry name" value="Glyco_hydro/deAcase_b/a-brl"/>
</dbReference>
<name>A0ABY5IV08_9FLAO</name>
<keyword evidence="2" id="KW-0378">Hydrolase</keyword>
<dbReference type="InterPro" id="IPR002509">
    <property type="entry name" value="NODB_dom"/>
</dbReference>
<organism evidence="4 5">
    <name type="scientific">Flavobacterium cerinum</name>
    <dbReference type="NCBI Taxonomy" id="2502784"/>
    <lineage>
        <taxon>Bacteria</taxon>
        <taxon>Pseudomonadati</taxon>
        <taxon>Bacteroidota</taxon>
        <taxon>Flavobacteriia</taxon>
        <taxon>Flavobacteriales</taxon>
        <taxon>Flavobacteriaceae</taxon>
        <taxon>Flavobacterium</taxon>
    </lineage>
</organism>
<keyword evidence="5" id="KW-1185">Reference proteome</keyword>
<evidence type="ECO:0000313" key="5">
    <source>
        <dbReference type="Proteomes" id="UP001059844"/>
    </source>
</evidence>
<sequence>MSFWVKTNNIVKRIFFNQVWDIPNTQNTIYLTFDDGPTPEITEWVLNILDSHAIPATFFCIGNNIDKHPDIFKKVIAHGHRIGNHTYNHLKGWKTNNDEYIRNTKGCEEAIIKHSEGKINTRLFRPPYGKIKPLQSRLLRKQGYQIIMWDVISMDYDKTVTPEECIQNVIQNARQGSIIVFHDSQKAFQNLEHALPKAIQGLKERGFRFDVLP</sequence>
<evidence type="ECO:0000313" key="4">
    <source>
        <dbReference type="EMBL" id="UUC46662.1"/>
    </source>
</evidence>
<dbReference type="Proteomes" id="UP001059844">
    <property type="component" value="Chromosome"/>
</dbReference>
<reference evidence="4" key="1">
    <citation type="submission" date="2022-07" db="EMBL/GenBank/DDBJ databases">
        <title>Isolation, identification, and degradation of a PFOSA degrading strain from sewage treatment plant.</title>
        <authorList>
            <person name="Zhang L."/>
            <person name="Huo Y."/>
        </authorList>
    </citation>
    <scope>NUCLEOTIDE SEQUENCE</scope>
    <source>
        <strain evidence="4">C1</strain>
    </source>
</reference>
<proteinExistence type="predicted"/>
<protein>
    <submittedName>
        <fullName evidence="4">Polysaccharide deacetylase family protein</fullName>
    </submittedName>
</protein>
<keyword evidence="1" id="KW-0479">Metal-binding</keyword>
<dbReference type="PANTHER" id="PTHR10587">
    <property type="entry name" value="GLYCOSYL TRANSFERASE-RELATED"/>
    <property type="match status" value="1"/>
</dbReference>
<accession>A0ABY5IV08</accession>
<dbReference type="InterPro" id="IPR050248">
    <property type="entry name" value="Polysacc_deacetylase_ArnD"/>
</dbReference>